<dbReference type="GO" id="GO:0034993">
    <property type="term" value="C:meiotic nuclear membrane microtubule tethering complex"/>
    <property type="evidence" value="ECO:0007669"/>
    <property type="project" value="TreeGrafter"/>
</dbReference>
<accession>A0A811KGG2</accession>
<comment type="caution">
    <text evidence="8">The sequence shown here is derived from an EMBL/GenBank/DDBJ whole genome shotgun (WGS) entry which is preliminary data.</text>
</comment>
<evidence type="ECO:0000256" key="1">
    <source>
        <dbReference type="ARBA" id="ARBA00004370"/>
    </source>
</evidence>
<feature type="domain" description="SUN" evidence="7">
    <location>
        <begin position="933"/>
        <end position="1097"/>
    </location>
</feature>
<evidence type="ECO:0000256" key="4">
    <source>
        <dbReference type="ARBA" id="ARBA00023136"/>
    </source>
</evidence>
<dbReference type="InterPro" id="IPR045119">
    <property type="entry name" value="SUN1-5"/>
</dbReference>
<feature type="transmembrane region" description="Helical" evidence="6">
    <location>
        <begin position="154"/>
        <end position="173"/>
    </location>
</feature>
<evidence type="ECO:0000256" key="6">
    <source>
        <dbReference type="SAM" id="Phobius"/>
    </source>
</evidence>
<protein>
    <recommendedName>
        <fullName evidence="7">SUN domain-containing protein</fullName>
    </recommendedName>
</protein>
<feature type="compositionally biased region" description="Low complexity" evidence="5">
    <location>
        <begin position="9"/>
        <end position="22"/>
    </location>
</feature>
<keyword evidence="4 6" id="KW-0472">Membrane</keyword>
<dbReference type="Pfam" id="PF07738">
    <property type="entry name" value="Sad1_UNC"/>
    <property type="match status" value="1"/>
</dbReference>
<evidence type="ECO:0000313" key="9">
    <source>
        <dbReference type="Proteomes" id="UP000614601"/>
    </source>
</evidence>
<comment type="subcellular location">
    <subcellularLocation>
        <location evidence="1">Membrane</location>
    </subcellularLocation>
</comment>
<evidence type="ECO:0000313" key="8">
    <source>
        <dbReference type="EMBL" id="CAD5214282.1"/>
    </source>
</evidence>
<organism evidence="8 9">
    <name type="scientific">Bursaphelenchus okinawaensis</name>
    <dbReference type="NCBI Taxonomy" id="465554"/>
    <lineage>
        <taxon>Eukaryota</taxon>
        <taxon>Metazoa</taxon>
        <taxon>Ecdysozoa</taxon>
        <taxon>Nematoda</taxon>
        <taxon>Chromadorea</taxon>
        <taxon>Rhabditida</taxon>
        <taxon>Tylenchina</taxon>
        <taxon>Tylenchomorpha</taxon>
        <taxon>Aphelenchoidea</taxon>
        <taxon>Aphelenchoididae</taxon>
        <taxon>Bursaphelenchus</taxon>
    </lineage>
</organism>
<dbReference type="Proteomes" id="UP000614601">
    <property type="component" value="Unassembled WGS sequence"/>
</dbReference>
<reference evidence="8" key="1">
    <citation type="submission" date="2020-09" db="EMBL/GenBank/DDBJ databases">
        <authorList>
            <person name="Kikuchi T."/>
        </authorList>
    </citation>
    <scope>NUCLEOTIDE SEQUENCE</scope>
    <source>
        <strain evidence="8">SH1</strain>
    </source>
</reference>
<dbReference type="InterPro" id="IPR012919">
    <property type="entry name" value="SUN_dom"/>
</dbReference>
<evidence type="ECO:0000256" key="3">
    <source>
        <dbReference type="ARBA" id="ARBA00022989"/>
    </source>
</evidence>
<dbReference type="GO" id="GO:0043495">
    <property type="term" value="F:protein-membrane adaptor activity"/>
    <property type="evidence" value="ECO:0007669"/>
    <property type="project" value="TreeGrafter"/>
</dbReference>
<dbReference type="PANTHER" id="PTHR12911:SF8">
    <property type="entry name" value="KLAROID PROTEIN-RELATED"/>
    <property type="match status" value="1"/>
</dbReference>
<feature type="region of interest" description="Disordered" evidence="5">
    <location>
        <begin position="1"/>
        <end position="24"/>
    </location>
</feature>
<evidence type="ECO:0000256" key="2">
    <source>
        <dbReference type="ARBA" id="ARBA00022692"/>
    </source>
</evidence>
<evidence type="ECO:0000256" key="5">
    <source>
        <dbReference type="SAM" id="MobiDB-lite"/>
    </source>
</evidence>
<keyword evidence="2 6" id="KW-0812">Transmembrane</keyword>
<keyword evidence="9" id="KW-1185">Reference proteome</keyword>
<feature type="transmembrane region" description="Helical" evidence="6">
    <location>
        <begin position="127"/>
        <end position="148"/>
    </location>
</feature>
<name>A0A811KGG2_9BILA</name>
<proteinExistence type="predicted"/>
<keyword evidence="3 6" id="KW-1133">Transmembrane helix</keyword>
<feature type="transmembrane region" description="Helical" evidence="6">
    <location>
        <begin position="399"/>
        <end position="417"/>
    </location>
</feature>
<dbReference type="Gene3D" id="2.60.120.260">
    <property type="entry name" value="Galactose-binding domain-like"/>
    <property type="match status" value="1"/>
</dbReference>
<dbReference type="AlphaFoldDB" id="A0A811KGG2"/>
<dbReference type="PANTHER" id="PTHR12911">
    <property type="entry name" value="SAD1/UNC-84-LIKE PROTEIN-RELATED"/>
    <property type="match status" value="1"/>
</dbReference>
<gene>
    <name evidence="8" type="ORF">BOKJ2_LOCUS5515</name>
</gene>
<dbReference type="EMBL" id="CAJFCW020000003">
    <property type="protein sequence ID" value="CAG9102455.1"/>
    <property type="molecule type" value="Genomic_DNA"/>
</dbReference>
<dbReference type="EMBL" id="CAJFDH010000003">
    <property type="protein sequence ID" value="CAD5214282.1"/>
    <property type="molecule type" value="Genomic_DNA"/>
</dbReference>
<evidence type="ECO:0000259" key="7">
    <source>
        <dbReference type="PROSITE" id="PS51469"/>
    </source>
</evidence>
<sequence>MPSSKDSESPDSSRASSSCSFRSDYDTAAVRRKWNLPRRRSRSRSLTREEIDDIINSDFQTDYTYADSISYRKDGTTDYVHPRMHRPRMRIGFSGDNYNSSRFSMNQNKPVYIWGKKESTGQKVLNGIYNAFLSVIKTWMYVFAFLWYCTKRGFRYVSAVLWPTLFAPIYALYHTYTKGKRTYRAARFAYSDGLLARTYAFIKDFAGYFYNKLSKPVVGLKVDERAPLVSPIRSTDSPRLTRRSVALNRATPPVTVSTPRGYAEESFAEPIVQSAESAFTKVKNGLKLVYDYVTLALYVVSGWTLGRFHVDQGKLRRGRPPKKVGIWENVKKNGRDLGNKAWKSGKDLSDKAWVGGKKIGGNVWEASNAVGTELVRFVVGEKEEVGGAGDRKVKYEKNYLPLVFLLLLLIPFAFYSYDNVANKKRGVIKALRQDTADVVEAFTYYLPPLPTVPSLQEVRERSYNKLAAGGNYVKGGVTAIGQKARNAVYSVYYYVPSVQSFQGIKQGTLDTVYGTGAYIKGIFVYVGQKASDGVNAVVYYIPSASSVPSFQDIKKRTGDSIYAAGDFVRGVYYTIYRKFADGVGAVYYYVPSLPSVPSFQDIKKRTTDSVYATGNFVSEKASNAVYSVVYYIPSLPSFEGIKQGTVNTVSATGDYVKGGLTSLQQRSVNAVQAVTYYLPSLPTVPSLQDVRERSYNTLAAGGGVRAVGEKASNAVYNVVYYIPSLPSFEGIKQGTVNAVTATGAYVKGIFVYVGQKASDGVTAVVYYIPSAPSVPSFQDIKQRTGDSIYAAGGFFKDVYITIYQKIAGGVAAVVYYVPSLPNVPSIQDIKQRSLDTVYAGGDFVKGAFGSLRPSSSPVIPNTEELEALKAELRNAIQDINAKKNVITPDELYKQHETSEDSYMESVRLLIKEYIGRYDADKTGLPDYALESSGGSIIGIGCTQQYQEKSRLQSIFGYPLYYSNYGPRTVIQRKGNGATAGICWAYVGGKGQLKIKLSQPINVTSVSYEHLPIALAPDGEIKTAPKEFNVWGYKDDTVKEKHLLGTYVYDKNGESLQMFDTQFPITSHLTHVIELETESNHGADVTCLYRFRVHGKPKEPAA</sequence>
<dbReference type="OrthoDB" id="342281at2759"/>
<dbReference type="Proteomes" id="UP000783686">
    <property type="component" value="Unassembled WGS sequence"/>
</dbReference>
<dbReference type="PROSITE" id="PS51469">
    <property type="entry name" value="SUN"/>
    <property type="match status" value="1"/>
</dbReference>